<dbReference type="Proteomes" id="UP000326396">
    <property type="component" value="Linkage Group LG15"/>
</dbReference>
<comment type="caution">
    <text evidence="1">The sequence shown here is derived from an EMBL/GenBank/DDBJ whole genome shotgun (WGS) entry which is preliminary data.</text>
</comment>
<gene>
    <name evidence="1" type="ORF">E3N88_14078</name>
</gene>
<name>A0A5N6P1P5_9ASTR</name>
<accession>A0A5N6P1P5</accession>
<evidence type="ECO:0000313" key="1">
    <source>
        <dbReference type="EMBL" id="KAD5802718.1"/>
    </source>
</evidence>
<dbReference type="EMBL" id="SZYD01000007">
    <property type="protein sequence ID" value="KAD5802718.1"/>
    <property type="molecule type" value="Genomic_DNA"/>
</dbReference>
<keyword evidence="2" id="KW-1185">Reference proteome</keyword>
<reference evidence="1 2" key="1">
    <citation type="submission" date="2019-05" db="EMBL/GenBank/DDBJ databases">
        <title>Mikania micrantha, genome provides insights into the molecular mechanism of rapid growth.</title>
        <authorList>
            <person name="Liu B."/>
        </authorList>
    </citation>
    <scope>NUCLEOTIDE SEQUENCE [LARGE SCALE GENOMIC DNA]</scope>
    <source>
        <strain evidence="1">NLD-2019</strain>
        <tissue evidence="1">Leaf</tissue>
    </source>
</reference>
<protein>
    <submittedName>
        <fullName evidence="1">Uncharacterized protein</fullName>
    </submittedName>
</protein>
<organism evidence="1 2">
    <name type="scientific">Mikania micrantha</name>
    <name type="common">bitter vine</name>
    <dbReference type="NCBI Taxonomy" id="192012"/>
    <lineage>
        <taxon>Eukaryota</taxon>
        <taxon>Viridiplantae</taxon>
        <taxon>Streptophyta</taxon>
        <taxon>Embryophyta</taxon>
        <taxon>Tracheophyta</taxon>
        <taxon>Spermatophyta</taxon>
        <taxon>Magnoliopsida</taxon>
        <taxon>eudicotyledons</taxon>
        <taxon>Gunneridae</taxon>
        <taxon>Pentapetalae</taxon>
        <taxon>asterids</taxon>
        <taxon>campanulids</taxon>
        <taxon>Asterales</taxon>
        <taxon>Asteraceae</taxon>
        <taxon>Asteroideae</taxon>
        <taxon>Heliantheae alliance</taxon>
        <taxon>Eupatorieae</taxon>
        <taxon>Mikania</taxon>
    </lineage>
</organism>
<evidence type="ECO:0000313" key="2">
    <source>
        <dbReference type="Proteomes" id="UP000326396"/>
    </source>
</evidence>
<proteinExistence type="predicted"/>
<sequence>MKEIPQAVVIVVLKRRPSPKNTFSTPLSPMGFHLCKDVSRIKVDLFVEALISVTDVNQHHPKAISELSNYVANIGFNQHGTMDIYCSLPNLIQNHVGQPRSTTKFGKEFFYVDAT</sequence>
<dbReference type="AlphaFoldDB" id="A0A5N6P1P5"/>